<dbReference type="PANTHER" id="PTHR33018">
    <property type="entry name" value="OS10G0338966 PROTEIN-RELATED"/>
    <property type="match status" value="1"/>
</dbReference>
<evidence type="ECO:0000256" key="1">
    <source>
        <dbReference type="SAM" id="MobiDB-lite"/>
    </source>
</evidence>
<proteinExistence type="predicted"/>
<gene>
    <name evidence="2" type="ORF">PVAP13_6KG167800</name>
</gene>
<organism evidence="2 3">
    <name type="scientific">Panicum virgatum</name>
    <name type="common">Blackwell switchgrass</name>
    <dbReference type="NCBI Taxonomy" id="38727"/>
    <lineage>
        <taxon>Eukaryota</taxon>
        <taxon>Viridiplantae</taxon>
        <taxon>Streptophyta</taxon>
        <taxon>Embryophyta</taxon>
        <taxon>Tracheophyta</taxon>
        <taxon>Spermatophyta</taxon>
        <taxon>Magnoliopsida</taxon>
        <taxon>Liliopsida</taxon>
        <taxon>Poales</taxon>
        <taxon>Poaceae</taxon>
        <taxon>PACMAD clade</taxon>
        <taxon>Panicoideae</taxon>
        <taxon>Panicodae</taxon>
        <taxon>Paniceae</taxon>
        <taxon>Panicinae</taxon>
        <taxon>Panicum</taxon>
        <taxon>Panicum sect. Hiantes</taxon>
    </lineage>
</organism>
<feature type="region of interest" description="Disordered" evidence="1">
    <location>
        <begin position="61"/>
        <end position="90"/>
    </location>
</feature>
<reference evidence="2 3" key="1">
    <citation type="submission" date="2020-05" db="EMBL/GenBank/DDBJ databases">
        <title>WGS assembly of Panicum virgatum.</title>
        <authorList>
            <person name="Lovell J.T."/>
            <person name="Jenkins J."/>
            <person name="Shu S."/>
            <person name="Juenger T.E."/>
            <person name="Schmutz J."/>
        </authorList>
    </citation>
    <scope>NUCLEOTIDE SEQUENCE [LARGE SCALE GENOMIC DNA]</scope>
    <source>
        <strain evidence="3">cv. AP13</strain>
    </source>
</reference>
<dbReference type="AlphaFoldDB" id="A0A8T0RAC6"/>
<name>A0A8T0RAC6_PANVG</name>
<dbReference type="EMBL" id="CM029047">
    <property type="protein sequence ID" value="KAG2582812.1"/>
    <property type="molecule type" value="Genomic_DNA"/>
</dbReference>
<comment type="caution">
    <text evidence="2">The sequence shown here is derived from an EMBL/GenBank/DDBJ whole genome shotgun (WGS) entry which is preliminary data.</text>
</comment>
<sequence length="245" mass="28167">MSMLLLMNRSGLQLLQATKGSWTLLTSLVCSMWHQKADNTSAVATENHNLRARPQRNCVEKKRKATANEGDNLRTRPQRNLVEKNTNEQNGEDLECESVGDFLGDNDDFSTGPQKKRNGRGITKLTEIFARIPDMPKIKIIVNEFGQPVGYKVKRFTRAIGCLVRRKLSVGCADWRLVDGEKKFEVWTDMKQIYDISDDVFRWFLTTCGKKWKEFKSTLKKQYFDEKITNAQLKAMHAGRVNDDD</sequence>
<dbReference type="Proteomes" id="UP000823388">
    <property type="component" value="Chromosome 6K"/>
</dbReference>
<evidence type="ECO:0000313" key="2">
    <source>
        <dbReference type="EMBL" id="KAG2582812.1"/>
    </source>
</evidence>
<protein>
    <submittedName>
        <fullName evidence="2">Uncharacterized protein</fullName>
    </submittedName>
</protein>
<keyword evidence="3" id="KW-1185">Reference proteome</keyword>
<dbReference type="PANTHER" id="PTHR33018:SF34">
    <property type="entry name" value="OS02G0472350 PROTEIN"/>
    <property type="match status" value="1"/>
</dbReference>
<accession>A0A8T0RAC6</accession>
<evidence type="ECO:0000313" key="3">
    <source>
        <dbReference type="Proteomes" id="UP000823388"/>
    </source>
</evidence>